<dbReference type="Proteomes" id="UP000319353">
    <property type="component" value="Unassembled WGS sequence"/>
</dbReference>
<comment type="pathway">
    <text evidence="2">Amino-acid degradation; L-histidine degradation into L-glutamate; L-glutamate from N-formimidoyl-L-glutamate (transferase route): step 1/1.</text>
</comment>
<organism evidence="10 11">
    <name type="scientific">Candidatus Segetimicrobium genomatis</name>
    <dbReference type="NCBI Taxonomy" id="2569760"/>
    <lineage>
        <taxon>Bacteria</taxon>
        <taxon>Bacillati</taxon>
        <taxon>Candidatus Sysuimicrobiota</taxon>
        <taxon>Candidatus Sysuimicrobiia</taxon>
        <taxon>Candidatus Sysuimicrobiales</taxon>
        <taxon>Candidatus Segetimicrobiaceae</taxon>
        <taxon>Candidatus Segetimicrobium</taxon>
    </lineage>
</organism>
<accession>A0A537LF74</accession>
<name>A0A537LF74_9BACT</name>
<keyword evidence="6" id="KW-0369">Histidine metabolism</keyword>
<keyword evidence="4" id="KW-0963">Cytoplasm</keyword>
<feature type="domain" description="Formiminotransferase N-terminal subdomain" evidence="9">
    <location>
        <begin position="3"/>
        <end position="180"/>
    </location>
</feature>
<dbReference type="NCBIfam" id="TIGR02024">
    <property type="entry name" value="FtcD"/>
    <property type="match status" value="1"/>
</dbReference>
<dbReference type="InterPro" id="IPR004227">
    <property type="entry name" value="Formiminotransferase_cat"/>
</dbReference>
<dbReference type="Gene3D" id="3.30.990.10">
    <property type="entry name" value="Formiminotransferase, N-terminal subdomain"/>
    <property type="match status" value="1"/>
</dbReference>
<keyword evidence="7" id="KW-0290">Folate-binding</keyword>
<reference evidence="10 11" key="1">
    <citation type="journal article" date="2019" name="Nat. Microbiol.">
        <title>Mediterranean grassland soil C-N compound turnover is dependent on rainfall and depth, and is mediated by genomically divergent microorganisms.</title>
        <authorList>
            <person name="Diamond S."/>
            <person name="Andeer P.F."/>
            <person name="Li Z."/>
            <person name="Crits-Christoph A."/>
            <person name="Burstein D."/>
            <person name="Anantharaman K."/>
            <person name="Lane K.R."/>
            <person name="Thomas B.C."/>
            <person name="Pan C."/>
            <person name="Northen T.R."/>
            <person name="Banfield J.F."/>
        </authorList>
    </citation>
    <scope>NUCLEOTIDE SEQUENCE [LARGE SCALE GENOMIC DNA]</scope>
    <source>
        <strain evidence="10">NP_4</strain>
    </source>
</reference>
<evidence type="ECO:0000256" key="7">
    <source>
        <dbReference type="ARBA" id="ARBA00022954"/>
    </source>
</evidence>
<feature type="domain" description="Formiminotransferase C-terminal subdomain" evidence="8">
    <location>
        <begin position="181"/>
        <end position="294"/>
    </location>
</feature>
<evidence type="ECO:0000313" key="10">
    <source>
        <dbReference type="EMBL" id="TMJ06367.1"/>
    </source>
</evidence>
<dbReference type="InterPro" id="IPR013802">
    <property type="entry name" value="Formiminotransferase_C"/>
</dbReference>
<evidence type="ECO:0000256" key="2">
    <source>
        <dbReference type="ARBA" id="ARBA00005082"/>
    </source>
</evidence>
<dbReference type="GO" id="GO:0030409">
    <property type="term" value="F:glutamate formimidoyltransferase activity"/>
    <property type="evidence" value="ECO:0007669"/>
    <property type="project" value="UniProtKB-EC"/>
</dbReference>
<comment type="caution">
    <text evidence="10">The sequence shown here is derived from an EMBL/GenBank/DDBJ whole genome shotgun (WGS) entry which is preliminary data.</text>
</comment>
<keyword evidence="5 10" id="KW-0808">Transferase</keyword>
<sequence>MPQLVECIPNFSEGRRRDAIDAIADEVRRTAGARLLDVQADESHNRCVLTFVGDLRAVTNAALAATRRAVELIDMTTHRGEHPRLGAVDVIPLVPISGVTMEECASAARDLGRQIWETLHVPVYFYAEAATRPERRRLPDIRKGEYEGLAQKMADPEWAPDAGDPKPHPTAGAIVVGARRPLIAYNIDLATDDVAVAKKIAKAARESSGGLVNVQAMGVVSESGRAQVSMNLLDYTTTPVHRAFELVRVEAARYGVEILESEVVGLIPLDAVADAARFYLRLNDFRREQILEARLME</sequence>
<dbReference type="GO" id="GO:0005542">
    <property type="term" value="F:folic acid binding"/>
    <property type="evidence" value="ECO:0007669"/>
    <property type="project" value="UniProtKB-KW"/>
</dbReference>
<dbReference type="GO" id="GO:0019556">
    <property type="term" value="P:L-histidine catabolic process to glutamate and formamide"/>
    <property type="evidence" value="ECO:0007669"/>
    <property type="project" value="UniProtKB-UniPathway"/>
</dbReference>
<dbReference type="Pfam" id="PF02971">
    <property type="entry name" value="FTCD"/>
    <property type="match status" value="1"/>
</dbReference>
<dbReference type="InterPro" id="IPR022384">
    <property type="entry name" value="FormiminoTrfase_cat_dom_sf"/>
</dbReference>
<comment type="subcellular location">
    <subcellularLocation>
        <location evidence="1">Cytoplasm</location>
    </subcellularLocation>
</comment>
<dbReference type="Pfam" id="PF07837">
    <property type="entry name" value="FTCD_N"/>
    <property type="match status" value="1"/>
</dbReference>
<dbReference type="EC" id="2.1.2.5" evidence="3"/>
<gene>
    <name evidence="10" type="primary">ftcD</name>
    <name evidence="10" type="ORF">E6H01_01870</name>
</gene>
<evidence type="ECO:0000256" key="6">
    <source>
        <dbReference type="ARBA" id="ARBA00022808"/>
    </source>
</evidence>
<dbReference type="PANTHER" id="PTHR12234:SF8">
    <property type="entry name" value="FORMIMINOTRANSFERASE-CYCLODEAMINASE"/>
    <property type="match status" value="1"/>
</dbReference>
<dbReference type="EMBL" id="VBAL01000015">
    <property type="protein sequence ID" value="TMJ06367.1"/>
    <property type="molecule type" value="Genomic_DNA"/>
</dbReference>
<dbReference type="InterPro" id="IPR037070">
    <property type="entry name" value="Formiminotransferase_C_sf"/>
</dbReference>
<evidence type="ECO:0000259" key="8">
    <source>
        <dbReference type="SMART" id="SM01221"/>
    </source>
</evidence>
<dbReference type="AlphaFoldDB" id="A0A537LF74"/>
<dbReference type="GO" id="GO:0005737">
    <property type="term" value="C:cytoplasm"/>
    <property type="evidence" value="ECO:0007669"/>
    <property type="project" value="UniProtKB-SubCell"/>
</dbReference>
<dbReference type="InterPro" id="IPR037064">
    <property type="entry name" value="Formiminotransferase_N_sf"/>
</dbReference>
<dbReference type="SMART" id="SM01222">
    <property type="entry name" value="FTCD_N"/>
    <property type="match status" value="1"/>
</dbReference>
<evidence type="ECO:0000256" key="4">
    <source>
        <dbReference type="ARBA" id="ARBA00022490"/>
    </source>
</evidence>
<evidence type="ECO:0000256" key="1">
    <source>
        <dbReference type="ARBA" id="ARBA00004496"/>
    </source>
</evidence>
<dbReference type="SMART" id="SM01221">
    <property type="entry name" value="FTCD"/>
    <property type="match status" value="1"/>
</dbReference>
<evidence type="ECO:0000259" key="9">
    <source>
        <dbReference type="SMART" id="SM01222"/>
    </source>
</evidence>
<evidence type="ECO:0000256" key="3">
    <source>
        <dbReference type="ARBA" id="ARBA00012252"/>
    </source>
</evidence>
<dbReference type="UniPathway" id="UPA00379">
    <property type="reaction ID" value="UER00555"/>
</dbReference>
<dbReference type="PANTHER" id="PTHR12234">
    <property type="entry name" value="FORMIMINOTRANSFERASE-CYCLODEAMINASE"/>
    <property type="match status" value="1"/>
</dbReference>
<dbReference type="InterPro" id="IPR012886">
    <property type="entry name" value="Formiminotransferase_N"/>
</dbReference>
<dbReference type="Gene3D" id="3.30.70.670">
    <property type="entry name" value="Formiminotransferase, C-terminal subdomain"/>
    <property type="match status" value="1"/>
</dbReference>
<evidence type="ECO:0000256" key="5">
    <source>
        <dbReference type="ARBA" id="ARBA00022679"/>
    </source>
</evidence>
<proteinExistence type="predicted"/>
<dbReference type="InterPro" id="IPR051623">
    <property type="entry name" value="FTCD"/>
</dbReference>
<evidence type="ECO:0000313" key="11">
    <source>
        <dbReference type="Proteomes" id="UP000319353"/>
    </source>
</evidence>
<dbReference type="SUPFAM" id="SSF55116">
    <property type="entry name" value="Formiminotransferase domain of formiminotransferase-cyclodeaminase"/>
    <property type="match status" value="2"/>
</dbReference>
<dbReference type="GO" id="GO:0019557">
    <property type="term" value="P:L-histidine catabolic process to glutamate and formate"/>
    <property type="evidence" value="ECO:0007669"/>
    <property type="project" value="UniProtKB-UniPathway"/>
</dbReference>
<protein>
    <recommendedName>
        <fullName evidence="3">glutamate formimidoyltransferase</fullName>
        <ecNumber evidence="3">2.1.2.5</ecNumber>
    </recommendedName>
</protein>